<evidence type="ECO:0000256" key="8">
    <source>
        <dbReference type="ARBA" id="ARBA00022792"/>
    </source>
</evidence>
<evidence type="ECO:0000256" key="11">
    <source>
        <dbReference type="ARBA" id="ARBA00023065"/>
    </source>
</evidence>
<protein>
    <recommendedName>
        <fullName evidence="18">ATP synthase F(0) complex subunit f, mitochondrial</fullName>
    </recommendedName>
    <alternativeName>
        <fullName evidence="15">ATP synthase membrane subunit f</fullName>
    </alternativeName>
</protein>
<evidence type="ECO:0000256" key="6">
    <source>
        <dbReference type="ARBA" id="ARBA00022692"/>
    </source>
</evidence>
<sequence>MATVIPAKDKKLLEVKLGELPSWILMRDFPPRGIAGAILRGYYQYYKKYINEKEGGLWGLPWCWQAMRSSATAFPTRSSSASGYASATEEEDTLCTPRPSWPEPLKEEHNLH</sequence>
<keyword evidence="13" id="KW-0472">Membrane</keyword>
<evidence type="ECO:0000256" key="16">
    <source>
        <dbReference type="ARBA" id="ARBA00054012"/>
    </source>
</evidence>
<comment type="similarity">
    <text evidence="2">Belongs to the ATPase F chain family.</text>
</comment>
<evidence type="ECO:0000256" key="13">
    <source>
        <dbReference type="ARBA" id="ARBA00023136"/>
    </source>
</evidence>
<keyword evidence="8" id="KW-0999">Mitochondrion inner membrane</keyword>
<dbReference type="EMBL" id="JASSZA010000001">
    <property type="protein sequence ID" value="KAK2119464.1"/>
    <property type="molecule type" value="Genomic_DNA"/>
</dbReference>
<comment type="caution">
    <text evidence="20">The sequence shown here is derived from an EMBL/GenBank/DDBJ whole genome shotgun (WGS) entry which is preliminary data.</text>
</comment>
<keyword evidence="12" id="KW-0496">Mitochondrion</keyword>
<keyword evidence="6" id="KW-0812">Transmembrane</keyword>
<evidence type="ECO:0000256" key="19">
    <source>
        <dbReference type="SAM" id="MobiDB-lite"/>
    </source>
</evidence>
<comment type="subunit">
    <text evidence="17">Component of the ATP synthase complex composed at least of ATP5F1A/subunit alpha, ATP5F1B/subunit beta, ATP5MC1/subunit c (homooctomer), MT-ATP6/subunit a, MT-ATP8/subunit 8, ATP5ME/subunit e, ATP5MF/subunit f, ATP5MG/subunit g, ATP5MK/subunit k, ATP5MJ/subunit j, ATP5F1C/subunit gamma, ATP5F1D/subunit delta, ATP5F1E/subunit epsilon, ATP5PF/subunit F6, ATP5PB/subunit b, ATP5PD/subunit d, ATP5PO/subunit OSCP. ATP synthase complex consists of a soluble F(1) head domain (subunits alpha(3) and beta(3)) - the catalytic core - and a membrane F(0) domain - the membrane proton channel (subunits c, a, 8, e, f, g, k and j). These two domains are linked by a central stalk (subunits gamma, delta, and epsilon) rotating inside the F1 region and a stationary peripheral stalk (subunits F6, b, d, and OSCP).</text>
</comment>
<evidence type="ECO:0000256" key="2">
    <source>
        <dbReference type="ARBA" id="ARBA00005895"/>
    </source>
</evidence>
<evidence type="ECO:0000256" key="10">
    <source>
        <dbReference type="ARBA" id="ARBA00022990"/>
    </source>
</evidence>
<evidence type="ECO:0000256" key="14">
    <source>
        <dbReference type="ARBA" id="ARBA00023310"/>
    </source>
</evidence>
<keyword evidence="14" id="KW-0066">ATP synthesis</keyword>
<feature type="region of interest" description="Disordered" evidence="19">
    <location>
        <begin position="74"/>
        <end position="112"/>
    </location>
</feature>
<accession>A0ABQ9WCX1</accession>
<gene>
    <name evidence="20" type="ORF">P7K49_000850</name>
</gene>
<evidence type="ECO:0000256" key="1">
    <source>
        <dbReference type="ARBA" id="ARBA00004434"/>
    </source>
</evidence>
<comment type="function">
    <text evidence="16">Subunit f, of the mitochondrial membrane ATP synthase complex (F(1)F(0) ATP synthase or Complex V) that produces ATP from ADP in the presence of a proton gradient across the membrane which is generated by electron transport complexes of the respiratory chain. ATP synthase complex consist of a soluble F(1) head domain - the catalytic core - and a membrane F(1) domain - the membrane proton channel. These two domains are linked by a central stalk rotating inside the F(1) region and a stationary peripheral stalk. During catalysis, ATP synthesis in the catalytic domain of F(1) is coupled via a rotary mechanism of the central stalk subunits to proton translocation. In vivo, can only synthesize ATP although its ATP hydrolase activity can be activated artificially in vitro. Part of the complex F(0) domain.</text>
</comment>
<organism evidence="20 21">
    <name type="scientific">Saguinus oedipus</name>
    <name type="common">Cotton-top tamarin</name>
    <name type="synonym">Oedipomidas oedipus</name>
    <dbReference type="NCBI Taxonomy" id="9490"/>
    <lineage>
        <taxon>Eukaryota</taxon>
        <taxon>Metazoa</taxon>
        <taxon>Chordata</taxon>
        <taxon>Craniata</taxon>
        <taxon>Vertebrata</taxon>
        <taxon>Euteleostomi</taxon>
        <taxon>Mammalia</taxon>
        <taxon>Eutheria</taxon>
        <taxon>Euarchontoglires</taxon>
        <taxon>Primates</taxon>
        <taxon>Haplorrhini</taxon>
        <taxon>Platyrrhini</taxon>
        <taxon>Cebidae</taxon>
        <taxon>Callitrichinae</taxon>
        <taxon>Saguinus</taxon>
    </lineage>
</organism>
<evidence type="ECO:0000256" key="7">
    <source>
        <dbReference type="ARBA" id="ARBA00022781"/>
    </source>
</evidence>
<keyword evidence="11" id="KW-0406">Ion transport</keyword>
<evidence type="ECO:0000256" key="15">
    <source>
        <dbReference type="ARBA" id="ARBA00032201"/>
    </source>
</evidence>
<reference evidence="20 21" key="1">
    <citation type="submission" date="2023-05" db="EMBL/GenBank/DDBJ databases">
        <title>B98-5 Cell Line De Novo Hybrid Assembly: An Optical Mapping Approach.</title>
        <authorList>
            <person name="Kananen K."/>
            <person name="Auerbach J.A."/>
            <person name="Kautto E."/>
            <person name="Blachly J.S."/>
        </authorList>
    </citation>
    <scope>NUCLEOTIDE SEQUENCE [LARGE SCALE GENOMIC DNA]</scope>
    <source>
        <strain evidence="20">B95-8</strain>
        <tissue evidence="20">Cell line</tissue>
    </source>
</reference>
<keyword evidence="3" id="KW-0813">Transport</keyword>
<name>A0ABQ9WCX1_SAGOE</name>
<dbReference type="InterPro" id="IPR019344">
    <property type="entry name" value="F1F0-ATPsyn_F_prd"/>
</dbReference>
<dbReference type="Pfam" id="PF10206">
    <property type="entry name" value="WRW"/>
    <property type="match status" value="1"/>
</dbReference>
<evidence type="ECO:0000256" key="18">
    <source>
        <dbReference type="ARBA" id="ARBA00070733"/>
    </source>
</evidence>
<keyword evidence="21" id="KW-1185">Reference proteome</keyword>
<dbReference type="PANTHER" id="PTHR13080">
    <property type="entry name" value="ATP SYNTHASE F CHAIN, MITOCHONDRIAL-RELATED"/>
    <property type="match status" value="1"/>
</dbReference>
<evidence type="ECO:0000256" key="9">
    <source>
        <dbReference type="ARBA" id="ARBA00022989"/>
    </source>
</evidence>
<evidence type="ECO:0000313" key="20">
    <source>
        <dbReference type="EMBL" id="KAK2119464.1"/>
    </source>
</evidence>
<evidence type="ECO:0000256" key="12">
    <source>
        <dbReference type="ARBA" id="ARBA00023128"/>
    </source>
</evidence>
<proteinExistence type="inferred from homology"/>
<comment type="subcellular location">
    <subcellularLocation>
        <location evidence="1">Mitochondrion inner membrane</location>
        <topology evidence="1">Single-pass membrane protein</topology>
    </subcellularLocation>
</comment>
<keyword evidence="10" id="KW-0007">Acetylation</keyword>
<feature type="non-terminal residue" evidence="20">
    <location>
        <position position="112"/>
    </location>
</feature>
<evidence type="ECO:0000256" key="17">
    <source>
        <dbReference type="ARBA" id="ARBA00064647"/>
    </source>
</evidence>
<feature type="compositionally biased region" description="Polar residues" evidence="19">
    <location>
        <begin position="74"/>
        <end position="85"/>
    </location>
</feature>
<dbReference type="PANTHER" id="PTHR13080:SF16">
    <property type="entry name" value="ATP SYNTHASE SUBUNIT F, MITOCHONDRIAL"/>
    <property type="match status" value="1"/>
</dbReference>
<keyword evidence="9" id="KW-1133">Transmembrane helix</keyword>
<keyword evidence="5" id="KW-0597">Phosphoprotein</keyword>
<evidence type="ECO:0000256" key="5">
    <source>
        <dbReference type="ARBA" id="ARBA00022553"/>
    </source>
</evidence>
<evidence type="ECO:0000256" key="3">
    <source>
        <dbReference type="ARBA" id="ARBA00022448"/>
    </source>
</evidence>
<evidence type="ECO:0000256" key="4">
    <source>
        <dbReference type="ARBA" id="ARBA00022547"/>
    </source>
</evidence>
<keyword evidence="4" id="KW-0138">CF(0)</keyword>
<dbReference type="Proteomes" id="UP001266305">
    <property type="component" value="Unassembled WGS sequence"/>
</dbReference>
<keyword evidence="7" id="KW-0375">Hydrogen ion transport</keyword>
<evidence type="ECO:0000313" key="21">
    <source>
        <dbReference type="Proteomes" id="UP001266305"/>
    </source>
</evidence>